<dbReference type="EMBL" id="LKAM01000016">
    <property type="protein sequence ID" value="KUM45733.1"/>
    <property type="molecule type" value="Genomic_DNA"/>
</dbReference>
<gene>
    <name evidence="1" type="ORF">ABT39_MTgene2299</name>
</gene>
<protein>
    <recommendedName>
        <fullName evidence="2">Alpha/beta hydrolase</fullName>
    </recommendedName>
</protein>
<dbReference type="AlphaFoldDB" id="A0A101LV57"/>
<sequence>MPGRTTRKTPYGRYVMRGLLGPRASILLMHGSGVCDSWKGAGQQAAASKRCKEFALEL</sequence>
<accession>A0A101LV57</accession>
<evidence type="ECO:0000313" key="1">
    <source>
        <dbReference type="EMBL" id="KUM45733.1"/>
    </source>
</evidence>
<comment type="caution">
    <text evidence="1">The sequence shown here is derived from an EMBL/GenBank/DDBJ whole genome shotgun (WGS) entry which is preliminary data.</text>
</comment>
<organism evidence="1">
    <name type="scientific">Picea glauca</name>
    <name type="common">White spruce</name>
    <name type="synonym">Pinus glauca</name>
    <dbReference type="NCBI Taxonomy" id="3330"/>
    <lineage>
        <taxon>Eukaryota</taxon>
        <taxon>Viridiplantae</taxon>
        <taxon>Streptophyta</taxon>
        <taxon>Embryophyta</taxon>
        <taxon>Tracheophyta</taxon>
        <taxon>Spermatophyta</taxon>
        <taxon>Pinopsida</taxon>
        <taxon>Pinidae</taxon>
        <taxon>Conifers I</taxon>
        <taxon>Pinales</taxon>
        <taxon>Pinaceae</taxon>
        <taxon>Picea</taxon>
    </lineage>
</organism>
<keyword evidence="1" id="KW-0496">Mitochondrion</keyword>
<proteinExistence type="predicted"/>
<geneLocation type="mitochondrion" evidence="1"/>
<reference evidence="1" key="1">
    <citation type="journal article" date="2015" name="Genome Biol. Evol.">
        <title>Organellar Genomes of White Spruce (Picea glauca): Assembly and Annotation.</title>
        <authorList>
            <person name="Jackman S.D."/>
            <person name="Warren R.L."/>
            <person name="Gibb E.A."/>
            <person name="Vandervalk B.P."/>
            <person name="Mohamadi H."/>
            <person name="Chu J."/>
            <person name="Raymond A."/>
            <person name="Pleasance S."/>
            <person name="Coope R."/>
            <person name="Wildung M.R."/>
            <person name="Ritland C.E."/>
            <person name="Bousquet J."/>
            <person name="Jones S.J."/>
            <person name="Bohlmann J."/>
            <person name="Birol I."/>
        </authorList>
    </citation>
    <scope>NUCLEOTIDE SEQUENCE [LARGE SCALE GENOMIC DNA]</scope>
    <source>
        <tissue evidence="1">Flushing bud</tissue>
    </source>
</reference>
<evidence type="ECO:0008006" key="2">
    <source>
        <dbReference type="Google" id="ProtNLM"/>
    </source>
</evidence>
<name>A0A101LV57_PICGL</name>